<feature type="compositionally biased region" description="Polar residues" evidence="1">
    <location>
        <begin position="13"/>
        <end position="24"/>
    </location>
</feature>
<protein>
    <recommendedName>
        <fullName evidence="3">DUF8017 domain-containing protein</fullName>
    </recommendedName>
</protein>
<evidence type="ECO:0000313" key="4">
    <source>
        <dbReference type="EMBL" id="MFC4124238.1"/>
    </source>
</evidence>
<keyword evidence="2" id="KW-0472">Membrane</keyword>
<dbReference type="RefSeq" id="WP_378545983.1">
    <property type="nucleotide sequence ID" value="NZ_JBHSBA010000003.1"/>
</dbReference>
<keyword evidence="2" id="KW-1133">Transmembrane helix</keyword>
<feature type="region of interest" description="Disordered" evidence="1">
    <location>
        <begin position="1"/>
        <end position="39"/>
    </location>
</feature>
<feature type="transmembrane region" description="Helical" evidence="2">
    <location>
        <begin position="60"/>
        <end position="81"/>
    </location>
</feature>
<keyword evidence="2" id="KW-0812">Transmembrane</keyword>
<keyword evidence="5" id="KW-1185">Reference proteome</keyword>
<evidence type="ECO:0000259" key="3">
    <source>
        <dbReference type="Pfam" id="PF26056"/>
    </source>
</evidence>
<evidence type="ECO:0000256" key="1">
    <source>
        <dbReference type="SAM" id="MobiDB-lite"/>
    </source>
</evidence>
<dbReference type="Proteomes" id="UP001595767">
    <property type="component" value="Unassembled WGS sequence"/>
</dbReference>
<dbReference type="InterPro" id="IPR058330">
    <property type="entry name" value="DUF8017"/>
</dbReference>
<feature type="region of interest" description="Disordered" evidence="1">
    <location>
        <begin position="86"/>
        <end position="126"/>
    </location>
</feature>
<organism evidence="4 5">
    <name type="scientific">Nocardia rhizosphaerae</name>
    <dbReference type="NCBI Taxonomy" id="1691571"/>
    <lineage>
        <taxon>Bacteria</taxon>
        <taxon>Bacillati</taxon>
        <taxon>Actinomycetota</taxon>
        <taxon>Actinomycetes</taxon>
        <taxon>Mycobacteriales</taxon>
        <taxon>Nocardiaceae</taxon>
        <taxon>Nocardia</taxon>
    </lineage>
</organism>
<reference evidence="5" key="1">
    <citation type="journal article" date="2019" name="Int. J. Syst. Evol. Microbiol.">
        <title>The Global Catalogue of Microorganisms (GCM) 10K type strain sequencing project: providing services to taxonomists for standard genome sequencing and annotation.</title>
        <authorList>
            <consortium name="The Broad Institute Genomics Platform"/>
            <consortium name="The Broad Institute Genome Sequencing Center for Infectious Disease"/>
            <person name="Wu L."/>
            <person name="Ma J."/>
        </authorList>
    </citation>
    <scope>NUCLEOTIDE SEQUENCE [LARGE SCALE GENOMIC DNA]</scope>
    <source>
        <strain evidence="5">CGMCC 4.7204</strain>
    </source>
</reference>
<sequence>MPGPNPWNPVAGQANQGPNWSPSDPTVLGGQQYGEVPPLEQFGGQSYGYRPAPKSGNKTVVWIAVGAAAVVLAGGITAFALTRGGASTASGPTPSMVSALTTTVPPPSATAKPSTSTPAPTGAAAGRTPVIKGYQVVASPDRGAAYDVPPGWDVAAETTIGGVGGLTSGDAVVGKGFATHGEDYCPGSTRTMSLLTGSKQADHAVAGAELGKKAAALGYRGSTGTPGPAEPLTSIDGKTSGMFTETTGAIADPEPGCGSTYSVYAYAFDGAKEGSFVMVMIADTGVPDAIDATEAKRIFSSIRALD</sequence>
<feature type="compositionally biased region" description="Polar residues" evidence="1">
    <location>
        <begin position="86"/>
        <end position="96"/>
    </location>
</feature>
<name>A0ABV8L100_9NOCA</name>
<gene>
    <name evidence="4" type="ORF">ACFOW8_04790</name>
</gene>
<proteinExistence type="predicted"/>
<comment type="caution">
    <text evidence="4">The sequence shown here is derived from an EMBL/GenBank/DDBJ whole genome shotgun (WGS) entry which is preliminary data.</text>
</comment>
<evidence type="ECO:0000313" key="5">
    <source>
        <dbReference type="Proteomes" id="UP001595767"/>
    </source>
</evidence>
<evidence type="ECO:0000256" key="2">
    <source>
        <dbReference type="SAM" id="Phobius"/>
    </source>
</evidence>
<feature type="compositionally biased region" description="Low complexity" evidence="1">
    <location>
        <begin position="98"/>
        <end position="126"/>
    </location>
</feature>
<accession>A0ABV8L100</accession>
<feature type="domain" description="DUF8017" evidence="3">
    <location>
        <begin position="128"/>
        <end position="305"/>
    </location>
</feature>
<dbReference type="Pfam" id="PF26056">
    <property type="entry name" value="DUF8017"/>
    <property type="match status" value="1"/>
</dbReference>
<dbReference type="EMBL" id="JBHSBA010000003">
    <property type="protein sequence ID" value="MFC4124238.1"/>
    <property type="molecule type" value="Genomic_DNA"/>
</dbReference>